<name>A0ABV7YUT6_9BACT</name>
<dbReference type="InterPro" id="IPR000089">
    <property type="entry name" value="Biotin_lipoyl"/>
</dbReference>
<dbReference type="PROSITE" id="PS51826">
    <property type="entry name" value="PSBD"/>
    <property type="match status" value="1"/>
</dbReference>
<comment type="caution">
    <text evidence="10">The sequence shown here is derived from an EMBL/GenBank/DDBJ whole genome shotgun (WGS) entry which is preliminary data.</text>
</comment>
<comment type="subunit">
    <text evidence="3">Forms a 24-polypeptide structural core with octahedral symmetry.</text>
</comment>
<dbReference type="InterPro" id="IPR001078">
    <property type="entry name" value="2-oxoacid_DH_actylTfrase"/>
</dbReference>
<dbReference type="InterPro" id="IPR036625">
    <property type="entry name" value="E3-bd_dom_sf"/>
</dbReference>
<dbReference type="Pfam" id="PF00198">
    <property type="entry name" value="2-oxoacid_dh"/>
    <property type="match status" value="1"/>
</dbReference>
<comment type="cofactor">
    <cofactor evidence="1 7">
        <name>(R)-lipoate</name>
        <dbReference type="ChEBI" id="CHEBI:83088"/>
    </cofactor>
</comment>
<evidence type="ECO:0000256" key="7">
    <source>
        <dbReference type="RuleBase" id="RU003423"/>
    </source>
</evidence>
<evidence type="ECO:0000313" key="11">
    <source>
        <dbReference type="Proteomes" id="UP001595616"/>
    </source>
</evidence>
<dbReference type="Gene3D" id="2.40.50.100">
    <property type="match status" value="1"/>
</dbReference>
<dbReference type="SUPFAM" id="SSF51230">
    <property type="entry name" value="Single hybrid motif"/>
    <property type="match status" value="1"/>
</dbReference>
<gene>
    <name evidence="10" type="ORF">ACFOOI_03295</name>
</gene>
<protein>
    <recommendedName>
        <fullName evidence="7">Dihydrolipoamide acetyltransferase component of pyruvate dehydrogenase complex</fullName>
        <ecNumber evidence="7">2.3.1.-</ecNumber>
    </recommendedName>
</protein>
<proteinExistence type="inferred from homology"/>
<feature type="domain" description="Peripheral subunit-binding (PSBD)" evidence="9">
    <location>
        <begin position="124"/>
        <end position="164"/>
    </location>
</feature>
<dbReference type="Proteomes" id="UP001595616">
    <property type="component" value="Unassembled WGS sequence"/>
</dbReference>
<evidence type="ECO:0000256" key="1">
    <source>
        <dbReference type="ARBA" id="ARBA00001938"/>
    </source>
</evidence>
<dbReference type="PANTHER" id="PTHR43178">
    <property type="entry name" value="DIHYDROLIPOAMIDE ACETYLTRANSFERASE COMPONENT OF PYRUVATE DEHYDROGENASE COMPLEX"/>
    <property type="match status" value="1"/>
</dbReference>
<dbReference type="PANTHER" id="PTHR43178:SF5">
    <property type="entry name" value="LIPOAMIDE ACYLTRANSFERASE COMPONENT OF BRANCHED-CHAIN ALPHA-KETO ACID DEHYDROGENASE COMPLEX, MITOCHONDRIAL"/>
    <property type="match status" value="1"/>
</dbReference>
<dbReference type="Pfam" id="PF00364">
    <property type="entry name" value="Biotin_lipoyl"/>
    <property type="match status" value="1"/>
</dbReference>
<keyword evidence="5 7" id="KW-0450">Lipoyl</keyword>
<dbReference type="CDD" id="cd06849">
    <property type="entry name" value="lipoyl_domain"/>
    <property type="match status" value="1"/>
</dbReference>
<dbReference type="EMBL" id="JBHRYQ010000001">
    <property type="protein sequence ID" value="MFC3809668.1"/>
    <property type="molecule type" value="Genomic_DNA"/>
</dbReference>
<organism evidence="10 11">
    <name type="scientific">Lacihabitans lacunae</name>
    <dbReference type="NCBI Taxonomy" id="1028214"/>
    <lineage>
        <taxon>Bacteria</taxon>
        <taxon>Pseudomonadati</taxon>
        <taxon>Bacteroidota</taxon>
        <taxon>Cytophagia</taxon>
        <taxon>Cytophagales</taxon>
        <taxon>Leadbetterellaceae</taxon>
        <taxon>Lacihabitans</taxon>
    </lineage>
</organism>
<keyword evidence="11" id="KW-1185">Reference proteome</keyword>
<dbReference type="EC" id="2.3.1.-" evidence="7"/>
<dbReference type="InterPro" id="IPR004167">
    <property type="entry name" value="PSBD"/>
</dbReference>
<comment type="similarity">
    <text evidence="2 7">Belongs to the 2-oxoacid dehydrogenase family.</text>
</comment>
<dbReference type="Gene3D" id="3.30.559.10">
    <property type="entry name" value="Chloramphenicol acetyltransferase-like domain"/>
    <property type="match status" value="1"/>
</dbReference>
<evidence type="ECO:0000259" key="9">
    <source>
        <dbReference type="PROSITE" id="PS51826"/>
    </source>
</evidence>
<evidence type="ECO:0000256" key="5">
    <source>
        <dbReference type="ARBA" id="ARBA00022823"/>
    </source>
</evidence>
<dbReference type="Pfam" id="PF02817">
    <property type="entry name" value="E3_binding"/>
    <property type="match status" value="1"/>
</dbReference>
<evidence type="ECO:0000256" key="3">
    <source>
        <dbReference type="ARBA" id="ARBA00011484"/>
    </source>
</evidence>
<reference evidence="11" key="1">
    <citation type="journal article" date="2019" name="Int. J. Syst. Evol. Microbiol.">
        <title>The Global Catalogue of Microorganisms (GCM) 10K type strain sequencing project: providing services to taxonomists for standard genome sequencing and annotation.</title>
        <authorList>
            <consortium name="The Broad Institute Genomics Platform"/>
            <consortium name="The Broad Institute Genome Sequencing Center for Infectious Disease"/>
            <person name="Wu L."/>
            <person name="Ma J."/>
        </authorList>
    </citation>
    <scope>NUCLEOTIDE SEQUENCE [LARGE SCALE GENOMIC DNA]</scope>
    <source>
        <strain evidence="11">CECT 7956</strain>
    </source>
</reference>
<feature type="domain" description="Lipoyl-binding" evidence="8">
    <location>
        <begin position="3"/>
        <end position="78"/>
    </location>
</feature>
<dbReference type="RefSeq" id="WP_379835022.1">
    <property type="nucleotide sequence ID" value="NZ_JBHRYQ010000001.1"/>
</dbReference>
<dbReference type="GO" id="GO:0016746">
    <property type="term" value="F:acyltransferase activity"/>
    <property type="evidence" value="ECO:0007669"/>
    <property type="project" value="UniProtKB-KW"/>
</dbReference>
<dbReference type="InterPro" id="IPR011053">
    <property type="entry name" value="Single_hybrid_motif"/>
</dbReference>
<dbReference type="InterPro" id="IPR050743">
    <property type="entry name" value="2-oxoacid_DH_E2_comp"/>
</dbReference>
<dbReference type="PROSITE" id="PS50968">
    <property type="entry name" value="BIOTINYL_LIPOYL"/>
    <property type="match status" value="1"/>
</dbReference>
<evidence type="ECO:0000256" key="6">
    <source>
        <dbReference type="ARBA" id="ARBA00023315"/>
    </source>
</evidence>
<accession>A0ABV7YUT6</accession>
<evidence type="ECO:0000313" key="10">
    <source>
        <dbReference type="EMBL" id="MFC3809668.1"/>
    </source>
</evidence>
<keyword evidence="4 7" id="KW-0808">Transferase</keyword>
<evidence type="ECO:0000259" key="8">
    <source>
        <dbReference type="PROSITE" id="PS50968"/>
    </source>
</evidence>
<keyword evidence="6 7" id="KW-0012">Acyltransferase</keyword>
<dbReference type="Gene3D" id="4.10.320.10">
    <property type="entry name" value="E3-binding domain"/>
    <property type="match status" value="1"/>
</dbReference>
<evidence type="ECO:0000256" key="4">
    <source>
        <dbReference type="ARBA" id="ARBA00022679"/>
    </source>
</evidence>
<dbReference type="SUPFAM" id="SSF47005">
    <property type="entry name" value="Peripheral subunit-binding domain of 2-oxo acid dehydrogenase complex"/>
    <property type="match status" value="1"/>
</dbReference>
<dbReference type="SUPFAM" id="SSF52777">
    <property type="entry name" value="CoA-dependent acyltransferases"/>
    <property type="match status" value="1"/>
</dbReference>
<dbReference type="InterPro" id="IPR023213">
    <property type="entry name" value="CAT-like_dom_sf"/>
</dbReference>
<sequence length="423" mass="46718">MAKLEILMPTMGESIFECTVLKWLVNEGDTVAIDDMILEVATDKIDTEIGSSHSGVIAKFLVQEGDVAVIGEPICILETSTTAVTSEEVVPDAPEEKKAAEVILSDIEKIQTHHTLSSNSNGKFYSPLVLNIAKTENISSEELNRIKGTGLENRVTKHDILAYLENKKNGKATPPNKAVQSSFSSSNDQVVEMDRMRKVIAQRMVDSKRISPHVTSFIESDLTHVVKFREAVKDQFKHDYKENFTYTPVLIQAVIQAIKKFPAINIQVSEDNIIFKNDINIGMAVALPNGNLIVPVIHRADQYTLAQLALKVNDLANRARNNQLKPEELAGGTYTVTNIGSFGNLSGTPIILQPQVAILAFGVIRKMPAVIETPEGDFIGIRQKMVISHSYDHRVVDGSLGGLFLKEVSDYFENFNLEKDLNS</sequence>
<evidence type="ECO:0000256" key="2">
    <source>
        <dbReference type="ARBA" id="ARBA00007317"/>
    </source>
</evidence>